<keyword evidence="3" id="KW-1185">Reference proteome</keyword>
<feature type="region of interest" description="Disordered" evidence="1">
    <location>
        <begin position="1"/>
        <end position="26"/>
    </location>
</feature>
<evidence type="ECO:0000256" key="1">
    <source>
        <dbReference type="SAM" id="MobiDB-lite"/>
    </source>
</evidence>
<accession>A0AAV3Q7Y4</accession>
<proteinExistence type="predicted"/>
<dbReference type="AlphaFoldDB" id="A0AAV3Q7Y4"/>
<dbReference type="Proteomes" id="UP001454036">
    <property type="component" value="Unassembled WGS sequence"/>
</dbReference>
<dbReference type="EMBL" id="BAABME010003567">
    <property type="protein sequence ID" value="GAA0159287.1"/>
    <property type="molecule type" value="Genomic_DNA"/>
</dbReference>
<evidence type="ECO:0000313" key="3">
    <source>
        <dbReference type="Proteomes" id="UP001454036"/>
    </source>
</evidence>
<comment type="caution">
    <text evidence="2">The sequence shown here is derived from an EMBL/GenBank/DDBJ whole genome shotgun (WGS) entry which is preliminary data.</text>
</comment>
<name>A0AAV3Q7Y4_LITER</name>
<feature type="region of interest" description="Disordered" evidence="1">
    <location>
        <begin position="101"/>
        <end position="132"/>
    </location>
</feature>
<evidence type="ECO:0000313" key="2">
    <source>
        <dbReference type="EMBL" id="GAA0159287.1"/>
    </source>
</evidence>
<reference evidence="2 3" key="1">
    <citation type="submission" date="2024-01" db="EMBL/GenBank/DDBJ databases">
        <title>The complete chloroplast genome sequence of Lithospermum erythrorhizon: insights into the phylogenetic relationship among Boraginaceae species and the maternal lineages of purple gromwells.</title>
        <authorList>
            <person name="Okada T."/>
            <person name="Watanabe K."/>
        </authorList>
    </citation>
    <scope>NUCLEOTIDE SEQUENCE [LARGE SCALE GENOMIC DNA]</scope>
</reference>
<sequence>MKFPTRHGTGLDETGKYARGTVAPTDRDIRTLEVSEESPKKGWPHEEIRSVPFDERNPKTAFKIETTLGSEHEAMLIRVLTEYRGVLSDCPSKGECIFMPPERSEEEEGGQGGEERILNSFEDLSRECVPGD</sequence>
<gene>
    <name evidence="2" type="ORF">LIER_16101</name>
</gene>
<protein>
    <submittedName>
        <fullName evidence="2">Uncharacterized protein</fullName>
    </submittedName>
</protein>
<organism evidence="2 3">
    <name type="scientific">Lithospermum erythrorhizon</name>
    <name type="common">Purple gromwell</name>
    <name type="synonym">Lithospermum officinale var. erythrorhizon</name>
    <dbReference type="NCBI Taxonomy" id="34254"/>
    <lineage>
        <taxon>Eukaryota</taxon>
        <taxon>Viridiplantae</taxon>
        <taxon>Streptophyta</taxon>
        <taxon>Embryophyta</taxon>
        <taxon>Tracheophyta</taxon>
        <taxon>Spermatophyta</taxon>
        <taxon>Magnoliopsida</taxon>
        <taxon>eudicotyledons</taxon>
        <taxon>Gunneridae</taxon>
        <taxon>Pentapetalae</taxon>
        <taxon>asterids</taxon>
        <taxon>lamiids</taxon>
        <taxon>Boraginales</taxon>
        <taxon>Boraginaceae</taxon>
        <taxon>Boraginoideae</taxon>
        <taxon>Lithospermeae</taxon>
        <taxon>Lithospermum</taxon>
    </lineage>
</organism>